<dbReference type="InterPro" id="IPR036796">
    <property type="entry name" value="Ribosomal_uL11_N_sf"/>
</dbReference>
<evidence type="ECO:0000256" key="8">
    <source>
        <dbReference type="RuleBase" id="RU003978"/>
    </source>
</evidence>
<dbReference type="SMART" id="SM00649">
    <property type="entry name" value="RL11"/>
    <property type="match status" value="1"/>
</dbReference>
<dbReference type="GO" id="GO:0003735">
    <property type="term" value="F:structural constituent of ribosome"/>
    <property type="evidence" value="ECO:0007669"/>
    <property type="project" value="InterPro"/>
</dbReference>
<proteinExistence type="inferred from homology"/>
<dbReference type="InterPro" id="IPR020785">
    <property type="entry name" value="Ribosomal_uL11_CS"/>
</dbReference>
<dbReference type="Gene3D" id="3.30.1550.10">
    <property type="entry name" value="Ribosomal protein L11/L12, N-terminal domain"/>
    <property type="match status" value="1"/>
</dbReference>
<dbReference type="CDD" id="cd00349">
    <property type="entry name" value="Ribosomal_L11"/>
    <property type="match status" value="1"/>
</dbReference>
<keyword evidence="3 7" id="KW-0699">rRNA-binding</keyword>
<dbReference type="AlphaFoldDB" id="A0A0G7ZND0"/>
<reference evidence="13" key="1">
    <citation type="submission" date="2015-05" db="EMBL/GenBank/DDBJ databases">
        <authorList>
            <person name="Collingro A."/>
        </authorList>
    </citation>
    <scope>NUCLEOTIDE SEQUENCE [LARGE SCALE GENOMIC DNA]</scope>
    <source>
        <strain evidence="13">Ps</strain>
    </source>
</reference>
<sequence>MAKKLTRVAKLQFPAGQAKPGPALAGLGIDMVGFTRAFNDATKDRNGDIVPVIIKAYSDRSFEFELKTTPTSVMIKKALGIKSGSQKSGKEIVGEITLEQVKEIAKYKMKDLNTVDLEAAMRMVIGTAKNMGIKIAEKENGEDK</sequence>
<evidence type="ECO:0000256" key="4">
    <source>
        <dbReference type="ARBA" id="ARBA00022884"/>
    </source>
</evidence>
<keyword evidence="6 7" id="KW-0687">Ribonucleoprotein</keyword>
<accession>A0A0G7ZND0</accession>
<dbReference type="PROSITE" id="PS00359">
    <property type="entry name" value="RIBOSOMAL_L11"/>
    <property type="match status" value="1"/>
</dbReference>
<evidence type="ECO:0000256" key="7">
    <source>
        <dbReference type="HAMAP-Rule" id="MF_00736"/>
    </source>
</evidence>
<dbReference type="Pfam" id="PF03946">
    <property type="entry name" value="Ribosomal_L11_N"/>
    <property type="match status" value="1"/>
</dbReference>
<feature type="domain" description="Large ribosomal subunit protein uL11 C-terminal" evidence="10">
    <location>
        <begin position="67"/>
        <end position="135"/>
    </location>
</feature>
<dbReference type="InterPro" id="IPR036769">
    <property type="entry name" value="Ribosomal_uL11_C_sf"/>
</dbReference>
<feature type="domain" description="Large ribosomal subunit protein uL11 N-terminal" evidence="11">
    <location>
        <begin position="10"/>
        <end position="62"/>
    </location>
</feature>
<dbReference type="SUPFAM" id="SSF46906">
    <property type="entry name" value="Ribosomal protein L11, C-terminal domain"/>
    <property type="match status" value="1"/>
</dbReference>
<dbReference type="PANTHER" id="PTHR11661">
    <property type="entry name" value="60S RIBOSOMAL PROTEIN L12"/>
    <property type="match status" value="1"/>
</dbReference>
<dbReference type="PANTHER" id="PTHR11661:SF1">
    <property type="entry name" value="LARGE RIBOSOMAL SUBUNIT PROTEIN UL11M"/>
    <property type="match status" value="1"/>
</dbReference>
<gene>
    <name evidence="7" type="primary">rplK</name>
    <name evidence="12" type="ORF">HEPPS_02530</name>
</gene>
<evidence type="ECO:0000313" key="13">
    <source>
        <dbReference type="Proteomes" id="UP000242141"/>
    </source>
</evidence>
<dbReference type="EMBL" id="CWGI01000001">
    <property type="protein sequence ID" value="CRX37049.1"/>
    <property type="molecule type" value="Genomic_DNA"/>
</dbReference>
<dbReference type="InterPro" id="IPR000911">
    <property type="entry name" value="Ribosomal_uL11"/>
</dbReference>
<evidence type="ECO:0000313" key="12">
    <source>
        <dbReference type="EMBL" id="CRX37049.1"/>
    </source>
</evidence>
<comment type="function">
    <text evidence="7 9">Forms part of the ribosomal stalk which helps the ribosome interact with GTP-bound translation factors.</text>
</comment>
<protein>
    <recommendedName>
        <fullName evidence="7">Large ribosomal subunit protein uL11</fullName>
    </recommendedName>
</protein>
<evidence type="ECO:0000256" key="5">
    <source>
        <dbReference type="ARBA" id="ARBA00022980"/>
    </source>
</evidence>
<dbReference type="InterPro" id="IPR020783">
    <property type="entry name" value="Ribosomal_uL11_C"/>
</dbReference>
<evidence type="ECO:0000256" key="1">
    <source>
        <dbReference type="ARBA" id="ARBA00010537"/>
    </source>
</evidence>
<dbReference type="GO" id="GO:0070180">
    <property type="term" value="F:large ribosomal subunit rRNA binding"/>
    <property type="evidence" value="ECO:0007669"/>
    <property type="project" value="UniProtKB-UniRule"/>
</dbReference>
<dbReference type="SUPFAM" id="SSF54747">
    <property type="entry name" value="Ribosomal L11/L12e N-terminal domain"/>
    <property type="match status" value="1"/>
</dbReference>
<evidence type="ECO:0000259" key="11">
    <source>
        <dbReference type="Pfam" id="PF03946"/>
    </source>
</evidence>
<evidence type="ECO:0000259" key="10">
    <source>
        <dbReference type="Pfam" id="PF00298"/>
    </source>
</evidence>
<dbReference type="NCBIfam" id="TIGR01632">
    <property type="entry name" value="L11_bact"/>
    <property type="match status" value="1"/>
</dbReference>
<dbReference type="FunFam" id="1.10.10.250:FF:000001">
    <property type="entry name" value="50S ribosomal protein L11"/>
    <property type="match status" value="1"/>
</dbReference>
<keyword evidence="4 7" id="KW-0694">RNA-binding</keyword>
<keyword evidence="5 7" id="KW-0689">Ribosomal protein</keyword>
<evidence type="ECO:0000256" key="2">
    <source>
        <dbReference type="ARBA" id="ARBA00022481"/>
    </source>
</evidence>
<dbReference type="Gene3D" id="1.10.10.250">
    <property type="entry name" value="Ribosomal protein L11, C-terminal domain"/>
    <property type="match status" value="1"/>
</dbReference>
<dbReference type="GO" id="GO:0006412">
    <property type="term" value="P:translation"/>
    <property type="evidence" value="ECO:0007669"/>
    <property type="project" value="UniProtKB-UniRule"/>
</dbReference>
<comment type="subunit">
    <text evidence="7">Part of the ribosomal stalk of the 50S ribosomal subunit. Interacts with L10 and the large rRNA to form the base of the stalk. L10 forms an elongated spine to which L12 dimers bind in a sequential fashion forming a multimeric L10(L12)X complex.</text>
</comment>
<dbReference type="Proteomes" id="UP000242141">
    <property type="component" value="Unassembled WGS sequence"/>
</dbReference>
<keyword evidence="13" id="KW-1185">Reference proteome</keyword>
<organism evidence="12 13">
    <name type="scientific">Candidatus Hepatoplasma crinochetorum</name>
    <dbReference type="NCBI Taxonomy" id="295596"/>
    <lineage>
        <taxon>Bacteria</taxon>
        <taxon>Bacillati</taxon>
        <taxon>Mycoplasmatota</taxon>
        <taxon>Mollicutes</taxon>
        <taxon>Candidatus Hepatoplasmataceae</taxon>
        <taxon>Candidatus Hepatoplasma</taxon>
    </lineage>
</organism>
<dbReference type="InterPro" id="IPR020784">
    <property type="entry name" value="Ribosomal_uL11_N"/>
</dbReference>
<dbReference type="HAMAP" id="MF_00736">
    <property type="entry name" value="Ribosomal_uL11"/>
    <property type="match status" value="1"/>
</dbReference>
<evidence type="ECO:0000256" key="9">
    <source>
        <dbReference type="RuleBase" id="RU003979"/>
    </source>
</evidence>
<dbReference type="InterPro" id="IPR006519">
    <property type="entry name" value="Ribosomal_uL11_bac-typ"/>
</dbReference>
<keyword evidence="2 7" id="KW-0488">Methylation</keyword>
<dbReference type="Pfam" id="PF00298">
    <property type="entry name" value="Ribosomal_L11"/>
    <property type="match status" value="1"/>
</dbReference>
<evidence type="ECO:0000256" key="6">
    <source>
        <dbReference type="ARBA" id="ARBA00023274"/>
    </source>
</evidence>
<comment type="PTM">
    <text evidence="7 9">One or more lysine residues are methylated.</text>
</comment>
<dbReference type="GO" id="GO:0022625">
    <property type="term" value="C:cytosolic large ribosomal subunit"/>
    <property type="evidence" value="ECO:0007669"/>
    <property type="project" value="TreeGrafter"/>
</dbReference>
<comment type="similarity">
    <text evidence="1 7 8">Belongs to the universal ribosomal protein uL11 family.</text>
</comment>
<name>A0A0G7ZND0_9MOLU</name>
<evidence type="ECO:0000256" key="3">
    <source>
        <dbReference type="ARBA" id="ARBA00022730"/>
    </source>
</evidence>